<evidence type="ECO:0000313" key="4">
    <source>
        <dbReference type="Proteomes" id="UP001251870"/>
    </source>
</evidence>
<keyword evidence="4" id="KW-1185">Reference proteome</keyword>
<feature type="transmembrane region" description="Helical" evidence="2">
    <location>
        <begin position="24"/>
        <end position="49"/>
    </location>
</feature>
<dbReference type="EMBL" id="JAVKGR010000009">
    <property type="protein sequence ID" value="MDR8019621.1"/>
    <property type="molecule type" value="Genomic_DNA"/>
</dbReference>
<accession>A0ABU2DSZ2</accession>
<organism evidence="3 4">
    <name type="scientific">Nesterenkonia aerolata</name>
    <dbReference type="NCBI Taxonomy" id="3074079"/>
    <lineage>
        <taxon>Bacteria</taxon>
        <taxon>Bacillati</taxon>
        <taxon>Actinomycetota</taxon>
        <taxon>Actinomycetes</taxon>
        <taxon>Micrococcales</taxon>
        <taxon>Micrococcaceae</taxon>
        <taxon>Nesterenkonia</taxon>
    </lineage>
</organism>
<reference evidence="3 4" key="1">
    <citation type="submission" date="2023-09" db="EMBL/GenBank/DDBJ databases">
        <title>Description of three actinobacteria isolated from air of manufacturing shop in a pharmaceutical factory.</title>
        <authorList>
            <person name="Zhang D.-F."/>
        </authorList>
    </citation>
    <scope>NUCLEOTIDE SEQUENCE [LARGE SCALE GENOMIC DNA]</scope>
    <source>
        <strain evidence="3 4">LY-0111</strain>
    </source>
</reference>
<evidence type="ECO:0000256" key="2">
    <source>
        <dbReference type="SAM" id="Phobius"/>
    </source>
</evidence>
<protein>
    <submittedName>
        <fullName evidence="3">Uncharacterized protein</fullName>
    </submittedName>
</protein>
<keyword evidence="2" id="KW-0812">Transmembrane</keyword>
<dbReference type="RefSeq" id="WP_310548614.1">
    <property type="nucleotide sequence ID" value="NZ_JAVKGR010000009.1"/>
</dbReference>
<evidence type="ECO:0000313" key="3">
    <source>
        <dbReference type="EMBL" id="MDR8019621.1"/>
    </source>
</evidence>
<name>A0ABU2DSZ2_9MICC</name>
<proteinExistence type="predicted"/>
<comment type="caution">
    <text evidence="3">The sequence shown here is derived from an EMBL/GenBank/DDBJ whole genome shotgun (WGS) entry which is preliminary data.</text>
</comment>
<keyword evidence="2" id="KW-0472">Membrane</keyword>
<dbReference type="Proteomes" id="UP001251870">
    <property type="component" value="Unassembled WGS sequence"/>
</dbReference>
<sequence>MSERSVTRPAEEAPDRGGPFSRGVLLLGVCLTAAAFVSLVVILGAYFLSTTADPTFYALALWGFPAGFALLMLHMVLSARRRRAVRRGTPRPAPRERAA</sequence>
<feature type="region of interest" description="Disordered" evidence="1">
    <location>
        <begin position="1"/>
        <end position="20"/>
    </location>
</feature>
<feature type="transmembrane region" description="Helical" evidence="2">
    <location>
        <begin position="55"/>
        <end position="77"/>
    </location>
</feature>
<evidence type="ECO:0000256" key="1">
    <source>
        <dbReference type="SAM" id="MobiDB-lite"/>
    </source>
</evidence>
<gene>
    <name evidence="3" type="ORF">RIL96_08605</name>
</gene>
<feature type="compositionally biased region" description="Basic and acidic residues" evidence="1">
    <location>
        <begin position="1"/>
        <end position="15"/>
    </location>
</feature>
<keyword evidence="2" id="KW-1133">Transmembrane helix</keyword>